<comment type="caution">
    <text evidence="3">The sequence shown here is derived from an EMBL/GenBank/DDBJ whole genome shotgun (WGS) entry which is preliminary data.</text>
</comment>
<feature type="region of interest" description="Disordered" evidence="1">
    <location>
        <begin position="73"/>
        <end position="145"/>
    </location>
</feature>
<gene>
    <name evidence="3" type="ORF">GPL26_25600</name>
</gene>
<dbReference type="PROSITE" id="PS51257">
    <property type="entry name" value="PROKAR_LIPOPROTEIN"/>
    <property type="match status" value="1"/>
</dbReference>
<evidence type="ECO:0000313" key="4">
    <source>
        <dbReference type="Proteomes" id="UP000708338"/>
    </source>
</evidence>
<feature type="compositionally biased region" description="Low complexity" evidence="1">
    <location>
        <begin position="73"/>
        <end position="88"/>
    </location>
</feature>
<feature type="compositionally biased region" description="Low complexity" evidence="1">
    <location>
        <begin position="106"/>
        <end position="138"/>
    </location>
</feature>
<dbReference type="Pfam" id="PF20251">
    <property type="entry name" value="Big_14"/>
    <property type="match status" value="1"/>
</dbReference>
<accession>A0AA41K8B1</accession>
<organism evidence="3 4">
    <name type="scientific">Enterocloster citroniae</name>
    <dbReference type="NCBI Taxonomy" id="358743"/>
    <lineage>
        <taxon>Bacteria</taxon>
        <taxon>Bacillati</taxon>
        <taxon>Bacillota</taxon>
        <taxon>Clostridia</taxon>
        <taxon>Lachnospirales</taxon>
        <taxon>Lachnospiraceae</taxon>
        <taxon>Enterocloster</taxon>
    </lineage>
</organism>
<dbReference type="AlphaFoldDB" id="A0AA41K8B1"/>
<dbReference type="RefSeq" id="WP_117451516.1">
    <property type="nucleotide sequence ID" value="NZ_CABJDD010000010.1"/>
</dbReference>
<protein>
    <recommendedName>
        <fullName evidence="2">Bacterial Ig-like domain-containing protein</fullName>
    </recommendedName>
</protein>
<feature type="region of interest" description="Disordered" evidence="1">
    <location>
        <begin position="34"/>
        <end position="56"/>
    </location>
</feature>
<name>A0AA41K8B1_9FIRM</name>
<reference evidence="3" key="1">
    <citation type="journal article" date="2021" name="Gut Microbes">
        <title>A synthetic consortium of 100 gut commensals modulates the composition and function in a colon model of the microbiome of elderly subjects.</title>
        <authorList>
            <person name="Perez M."/>
            <person name="Ntemiri A."/>
            <person name="Tan H."/>
            <person name="Harris H.M.B."/>
            <person name="Roager H.M."/>
            <person name="Ribiere C."/>
            <person name="O'Toole P.W."/>
        </authorList>
    </citation>
    <scope>NUCLEOTIDE SEQUENCE</scope>
    <source>
        <strain evidence="3">MCC335</strain>
    </source>
</reference>
<sequence>MNKKRVSAATAVVITILISGCGITQGEEMSAADRKTAEKVVESTQDDTAGSGAESAAGSFQIKNHIDQTLTNQSLPSQSLPSQSPTGQSRHDLSAIPILNGQPSPDSTTHNAANSASTADSSAPYNSSAPPNSSTSSNHLMEQASPETSAMTLYTYDGKKVRIAYLFDSAEEQKILESLNSVKATRVKSWSADNAALPVYGIEIGRKDGFSIFAAWTNGRWIAQDGSVYQLDFDFEQLSENGNWEDAGELPSFTSFPCARLFTQENGGWNTRFLVPAAPLNPPGGVTMTLDSWNQDVAEVTISNKSGQEWGCGEFYELQVSVDGTWYEVPAIPGNWGFNCMGFYVPDGESLGMVNHVAMYGQLPPGNYRLVLNELSVDHKIQ</sequence>
<dbReference type="InterPro" id="IPR046878">
    <property type="entry name" value="Big_14"/>
</dbReference>
<feature type="domain" description="Bacterial Ig-like" evidence="2">
    <location>
        <begin position="285"/>
        <end position="371"/>
    </location>
</feature>
<dbReference type="Proteomes" id="UP000708338">
    <property type="component" value="Unassembled WGS sequence"/>
</dbReference>
<dbReference type="EMBL" id="WQPS01000115">
    <property type="protein sequence ID" value="MBT9812953.1"/>
    <property type="molecule type" value="Genomic_DNA"/>
</dbReference>
<evidence type="ECO:0000259" key="2">
    <source>
        <dbReference type="Pfam" id="PF20251"/>
    </source>
</evidence>
<evidence type="ECO:0000313" key="3">
    <source>
        <dbReference type="EMBL" id="MBT9812953.1"/>
    </source>
</evidence>
<evidence type="ECO:0000256" key="1">
    <source>
        <dbReference type="SAM" id="MobiDB-lite"/>
    </source>
</evidence>
<proteinExistence type="predicted"/>